<dbReference type="InterPro" id="IPR029000">
    <property type="entry name" value="Cyclophilin-like_dom_sf"/>
</dbReference>
<feature type="domain" description="PPIase cyclophilin-type" evidence="1">
    <location>
        <begin position="90"/>
        <end position="257"/>
    </location>
</feature>
<dbReference type="InterPro" id="IPR002130">
    <property type="entry name" value="Cyclophilin-type_PPIase_dom"/>
</dbReference>
<dbReference type="Proteomes" id="UP001530400">
    <property type="component" value="Unassembled WGS sequence"/>
</dbReference>
<dbReference type="EMBL" id="JALLPJ020001380">
    <property type="protein sequence ID" value="KAL3766755.1"/>
    <property type="molecule type" value="Genomic_DNA"/>
</dbReference>
<dbReference type="AlphaFoldDB" id="A0ABD3N212"/>
<evidence type="ECO:0000313" key="2">
    <source>
        <dbReference type="EMBL" id="KAL3766755.1"/>
    </source>
</evidence>
<name>A0ABD3N212_9STRA</name>
<gene>
    <name evidence="2" type="ORF">ACHAWO_005153</name>
</gene>
<dbReference type="PANTHER" id="PTHR11071">
    <property type="entry name" value="PEPTIDYL-PROLYL CIS-TRANS ISOMERASE"/>
    <property type="match status" value="1"/>
</dbReference>
<organism evidence="2 3">
    <name type="scientific">Cyclotella atomus</name>
    <dbReference type="NCBI Taxonomy" id="382360"/>
    <lineage>
        <taxon>Eukaryota</taxon>
        <taxon>Sar</taxon>
        <taxon>Stramenopiles</taxon>
        <taxon>Ochrophyta</taxon>
        <taxon>Bacillariophyta</taxon>
        <taxon>Coscinodiscophyceae</taxon>
        <taxon>Thalassiosirophycidae</taxon>
        <taxon>Stephanodiscales</taxon>
        <taxon>Stephanodiscaceae</taxon>
        <taxon>Cyclotella</taxon>
    </lineage>
</organism>
<proteinExistence type="predicted"/>
<dbReference type="FunFam" id="2.40.100.10:FF:000082">
    <property type="entry name" value="Peptidyl-prolyl cis-trans isomerase"/>
    <property type="match status" value="1"/>
</dbReference>
<sequence length="415" mass="44765">MISQLLFNCGSTGSFSNELTLHRSPSSCTLKTAAFVDATDSRYGFSSKDLRKLGGSEVSRLGDLMSIDHEWSCKVPNPDSIITKLPAYGSRIIFKLYWDTAPLACENFATLCTNGSSLDLLCNKKPKPAPIGECGKELSYKNSIIHRVVKGFIIQGGDFVFGNGSGGESIYNGKKFKDERAGLLLKHDRAGILSMGNSGKNSNTSQFFITLDKAPQCDGKHVVFGHVVSGMEVIRAVESYGEGSEPTVPITITDCGAYTPLWTPGSGSWFDRPDSESYSGITPEFMIRPRVGILAPNKEVAEKFKMALGEHASTLLIVADDIEGGDECIVKEAMNPLENFALDIMVAAPACAGLLASMDIPSSWIDAVKGLPSESVIPSKGEVFLVAKPVDALHYILDRSWVAKRSGWLLSGSFL</sequence>
<accession>A0ABD3N212</accession>
<dbReference type="Gene3D" id="2.40.100.10">
    <property type="entry name" value="Cyclophilin-like"/>
    <property type="match status" value="1"/>
</dbReference>
<dbReference type="PRINTS" id="PR00153">
    <property type="entry name" value="CSAPPISMRASE"/>
</dbReference>
<protein>
    <recommendedName>
        <fullName evidence="1">PPIase cyclophilin-type domain-containing protein</fullName>
    </recommendedName>
</protein>
<keyword evidence="3" id="KW-1185">Reference proteome</keyword>
<dbReference type="Pfam" id="PF00160">
    <property type="entry name" value="Pro_isomerase"/>
    <property type="match status" value="1"/>
</dbReference>
<evidence type="ECO:0000313" key="3">
    <source>
        <dbReference type="Proteomes" id="UP001530400"/>
    </source>
</evidence>
<dbReference type="PANTHER" id="PTHR11071:SF561">
    <property type="entry name" value="PEPTIDYL-PROLYL CIS-TRANS ISOMERASE D-RELATED"/>
    <property type="match status" value="1"/>
</dbReference>
<reference evidence="2 3" key="1">
    <citation type="submission" date="2024-10" db="EMBL/GenBank/DDBJ databases">
        <title>Updated reference genomes for cyclostephanoid diatoms.</title>
        <authorList>
            <person name="Roberts W.R."/>
            <person name="Alverson A.J."/>
        </authorList>
    </citation>
    <scope>NUCLEOTIDE SEQUENCE [LARGE SCALE GENOMIC DNA]</scope>
    <source>
        <strain evidence="2 3">AJA010-31</strain>
    </source>
</reference>
<dbReference type="PROSITE" id="PS50072">
    <property type="entry name" value="CSA_PPIASE_2"/>
    <property type="match status" value="1"/>
</dbReference>
<comment type="caution">
    <text evidence="2">The sequence shown here is derived from an EMBL/GenBank/DDBJ whole genome shotgun (WGS) entry which is preliminary data.</text>
</comment>
<dbReference type="SUPFAM" id="SSF50891">
    <property type="entry name" value="Cyclophilin-like"/>
    <property type="match status" value="1"/>
</dbReference>
<evidence type="ECO:0000259" key="1">
    <source>
        <dbReference type="PROSITE" id="PS50072"/>
    </source>
</evidence>